<evidence type="ECO:0000313" key="2">
    <source>
        <dbReference type="Proteomes" id="UP001367508"/>
    </source>
</evidence>
<comment type="caution">
    <text evidence="1">The sequence shown here is derived from an EMBL/GenBank/DDBJ whole genome shotgun (WGS) entry which is preliminary data.</text>
</comment>
<name>A0AAN9LRC1_CANGL</name>
<dbReference type="EMBL" id="JAYMYQ010000004">
    <property type="protein sequence ID" value="KAK7338138.1"/>
    <property type="molecule type" value="Genomic_DNA"/>
</dbReference>
<dbReference type="AlphaFoldDB" id="A0AAN9LRC1"/>
<evidence type="ECO:0000313" key="1">
    <source>
        <dbReference type="EMBL" id="KAK7338138.1"/>
    </source>
</evidence>
<keyword evidence="2" id="KW-1185">Reference proteome</keyword>
<proteinExistence type="predicted"/>
<accession>A0AAN9LRC1</accession>
<dbReference type="Proteomes" id="UP001367508">
    <property type="component" value="Unassembled WGS sequence"/>
</dbReference>
<organism evidence="1 2">
    <name type="scientific">Canavalia gladiata</name>
    <name type="common">Sword bean</name>
    <name type="synonym">Dolichos gladiatus</name>
    <dbReference type="NCBI Taxonomy" id="3824"/>
    <lineage>
        <taxon>Eukaryota</taxon>
        <taxon>Viridiplantae</taxon>
        <taxon>Streptophyta</taxon>
        <taxon>Embryophyta</taxon>
        <taxon>Tracheophyta</taxon>
        <taxon>Spermatophyta</taxon>
        <taxon>Magnoliopsida</taxon>
        <taxon>eudicotyledons</taxon>
        <taxon>Gunneridae</taxon>
        <taxon>Pentapetalae</taxon>
        <taxon>rosids</taxon>
        <taxon>fabids</taxon>
        <taxon>Fabales</taxon>
        <taxon>Fabaceae</taxon>
        <taxon>Papilionoideae</taxon>
        <taxon>50 kb inversion clade</taxon>
        <taxon>NPAAA clade</taxon>
        <taxon>indigoferoid/millettioid clade</taxon>
        <taxon>Phaseoleae</taxon>
        <taxon>Canavalia</taxon>
    </lineage>
</organism>
<reference evidence="1 2" key="1">
    <citation type="submission" date="2024-01" db="EMBL/GenBank/DDBJ databases">
        <title>The genomes of 5 underutilized Papilionoideae crops provide insights into root nodulation and disease resistanc.</title>
        <authorList>
            <person name="Jiang F."/>
        </authorList>
    </citation>
    <scope>NUCLEOTIDE SEQUENCE [LARGE SCALE GENOMIC DNA]</scope>
    <source>
        <strain evidence="1">LVBAO_FW01</strain>
        <tissue evidence="1">Leaves</tissue>
    </source>
</reference>
<sequence>MGDIAALWADLRNVSLLERVFRGNLKSGTLGFIIPLHKTPGGTTLGHLRCLSSFDAEVVATEVFNSGGALL</sequence>
<protein>
    <submittedName>
        <fullName evidence="1">Uncharacterized protein</fullName>
    </submittedName>
</protein>
<gene>
    <name evidence="1" type="ORF">VNO77_18738</name>
</gene>